<protein>
    <submittedName>
        <fullName evidence="3">MIF4G domain-containing protein</fullName>
    </submittedName>
</protein>
<keyword evidence="2" id="KW-1185">Reference proteome</keyword>
<evidence type="ECO:0000313" key="3">
    <source>
        <dbReference type="WBParaSite" id="Pan_g22630.t1"/>
    </source>
</evidence>
<organism evidence="2 3">
    <name type="scientific">Panagrellus redivivus</name>
    <name type="common">Microworm</name>
    <dbReference type="NCBI Taxonomy" id="6233"/>
    <lineage>
        <taxon>Eukaryota</taxon>
        <taxon>Metazoa</taxon>
        <taxon>Ecdysozoa</taxon>
        <taxon>Nematoda</taxon>
        <taxon>Chromadorea</taxon>
        <taxon>Rhabditida</taxon>
        <taxon>Tylenchina</taxon>
        <taxon>Panagrolaimomorpha</taxon>
        <taxon>Panagrolaimoidea</taxon>
        <taxon>Panagrolaimidae</taxon>
        <taxon>Panagrellus</taxon>
    </lineage>
</organism>
<dbReference type="Proteomes" id="UP000492821">
    <property type="component" value="Unassembled WGS sequence"/>
</dbReference>
<dbReference type="InterPro" id="IPR016024">
    <property type="entry name" value="ARM-type_fold"/>
</dbReference>
<dbReference type="WBParaSite" id="Pan_g22630.t1">
    <property type="protein sequence ID" value="Pan_g22630.t1"/>
    <property type="gene ID" value="Pan_g22630"/>
</dbReference>
<accession>A0A7E4VM60</accession>
<evidence type="ECO:0000313" key="2">
    <source>
        <dbReference type="Proteomes" id="UP000492821"/>
    </source>
</evidence>
<sequence length="326" mass="37318">MNSLTDYESRLNSFLAISENEDAVFKRQTYDRSLVQILRDANKVLNLYKCPVPDDRLKRLGLNRENGPRIPAIAINKNIDESQNPPAKTINAEKPPKTKKQTTSSEDLLLMEATLKTLHPTTFASVANTLISKEYWKYPEMAAMIVDAAMARPGLATIYADLVFNIRRTTLYSSNQTSAFAQRVVKKVVENFRVATTKTTEKNWIDTEDAYHVISIIAELYRLHMIENGVINQLCIELAFKWAKRLNYNEKIKLSTLNRVMIEIGINFITAIGLYYRDSGNSTNFRLENYILYLTNLKASVPPKLEKKIIELEELAARNFVRKAPF</sequence>
<dbReference type="AlphaFoldDB" id="A0A7E4VM60"/>
<name>A0A7E4VM60_PANRE</name>
<evidence type="ECO:0000256" key="1">
    <source>
        <dbReference type="SAM" id="MobiDB-lite"/>
    </source>
</evidence>
<dbReference type="SUPFAM" id="SSF48371">
    <property type="entry name" value="ARM repeat"/>
    <property type="match status" value="1"/>
</dbReference>
<dbReference type="Gene3D" id="1.25.40.180">
    <property type="match status" value="1"/>
</dbReference>
<feature type="region of interest" description="Disordered" evidence="1">
    <location>
        <begin position="81"/>
        <end position="103"/>
    </location>
</feature>
<reference evidence="3" key="2">
    <citation type="submission" date="2020-10" db="UniProtKB">
        <authorList>
            <consortium name="WormBaseParasite"/>
        </authorList>
    </citation>
    <scope>IDENTIFICATION</scope>
</reference>
<reference evidence="2" key="1">
    <citation type="journal article" date="2013" name="Genetics">
        <title>The draft genome and transcriptome of Panagrellus redivivus are shaped by the harsh demands of a free-living lifestyle.</title>
        <authorList>
            <person name="Srinivasan J."/>
            <person name="Dillman A.R."/>
            <person name="Macchietto M.G."/>
            <person name="Heikkinen L."/>
            <person name="Lakso M."/>
            <person name="Fracchia K.M."/>
            <person name="Antoshechkin I."/>
            <person name="Mortazavi A."/>
            <person name="Wong G."/>
            <person name="Sternberg P.W."/>
        </authorList>
    </citation>
    <scope>NUCLEOTIDE SEQUENCE [LARGE SCALE GENOMIC DNA]</scope>
    <source>
        <strain evidence="2">MT8872</strain>
    </source>
</reference>
<proteinExistence type="predicted"/>